<accession>A0A9D4AVJ1</accession>
<organism evidence="2 3">
    <name type="scientific">Mauremys mutica</name>
    <name type="common">yellowpond turtle</name>
    <dbReference type="NCBI Taxonomy" id="74926"/>
    <lineage>
        <taxon>Eukaryota</taxon>
        <taxon>Metazoa</taxon>
        <taxon>Chordata</taxon>
        <taxon>Craniata</taxon>
        <taxon>Vertebrata</taxon>
        <taxon>Euteleostomi</taxon>
        <taxon>Archelosauria</taxon>
        <taxon>Testudinata</taxon>
        <taxon>Testudines</taxon>
        <taxon>Cryptodira</taxon>
        <taxon>Durocryptodira</taxon>
        <taxon>Testudinoidea</taxon>
        <taxon>Geoemydidae</taxon>
        <taxon>Geoemydinae</taxon>
        <taxon>Mauremys</taxon>
    </lineage>
</organism>
<proteinExistence type="predicted"/>
<keyword evidence="1" id="KW-0812">Transmembrane</keyword>
<sequence>MRLSKCFSKRANKFIWPVSTSFLDFIFSIGINSNILFYQAFFSCKIKRKYFDKVLYCIQKDKDYLRVCNRRKYPVKKMEDNACKIPKSPVMTTHKTLCILLLIDKEYSILH</sequence>
<evidence type="ECO:0000313" key="2">
    <source>
        <dbReference type="EMBL" id="KAH1172303.1"/>
    </source>
</evidence>
<feature type="transmembrane region" description="Helical" evidence="1">
    <location>
        <begin position="21"/>
        <end position="41"/>
    </location>
</feature>
<evidence type="ECO:0000256" key="1">
    <source>
        <dbReference type="SAM" id="Phobius"/>
    </source>
</evidence>
<keyword evidence="1" id="KW-1133">Transmembrane helix</keyword>
<name>A0A9D4AVJ1_9SAUR</name>
<keyword evidence="3" id="KW-1185">Reference proteome</keyword>
<evidence type="ECO:0000313" key="3">
    <source>
        <dbReference type="Proteomes" id="UP000827986"/>
    </source>
</evidence>
<gene>
    <name evidence="2" type="ORF">KIL84_007921</name>
</gene>
<dbReference type="Proteomes" id="UP000827986">
    <property type="component" value="Unassembled WGS sequence"/>
</dbReference>
<keyword evidence="1" id="KW-0472">Membrane</keyword>
<comment type="caution">
    <text evidence="2">The sequence shown here is derived from an EMBL/GenBank/DDBJ whole genome shotgun (WGS) entry which is preliminary data.</text>
</comment>
<dbReference type="AlphaFoldDB" id="A0A9D4AVJ1"/>
<protein>
    <submittedName>
        <fullName evidence="2">Uncharacterized protein</fullName>
    </submittedName>
</protein>
<dbReference type="EMBL" id="JAHDVG010000483">
    <property type="protein sequence ID" value="KAH1172303.1"/>
    <property type="molecule type" value="Genomic_DNA"/>
</dbReference>
<reference evidence="2" key="1">
    <citation type="submission" date="2021-09" db="EMBL/GenBank/DDBJ databases">
        <title>The genome of Mauremys mutica provides insights into the evolution of semi-aquatic lifestyle.</title>
        <authorList>
            <person name="Gong S."/>
            <person name="Gao Y."/>
        </authorList>
    </citation>
    <scope>NUCLEOTIDE SEQUENCE</scope>
    <source>
        <strain evidence="2">MM-2020</strain>
        <tissue evidence="2">Muscle</tissue>
    </source>
</reference>